<keyword evidence="2" id="KW-1185">Reference proteome</keyword>
<gene>
    <name evidence="1" type="ORF">THASP1DRAFT_32344</name>
</gene>
<evidence type="ECO:0000313" key="1">
    <source>
        <dbReference type="EMBL" id="RKP05827.1"/>
    </source>
</evidence>
<reference evidence="2" key="1">
    <citation type="journal article" date="2018" name="Nat. Microbiol.">
        <title>Leveraging single-cell genomics to expand the fungal tree of life.</title>
        <authorList>
            <person name="Ahrendt S.R."/>
            <person name="Quandt C.A."/>
            <person name="Ciobanu D."/>
            <person name="Clum A."/>
            <person name="Salamov A."/>
            <person name="Andreopoulos B."/>
            <person name="Cheng J.F."/>
            <person name="Woyke T."/>
            <person name="Pelin A."/>
            <person name="Henrissat B."/>
            <person name="Reynolds N.K."/>
            <person name="Benny G.L."/>
            <person name="Smith M.E."/>
            <person name="James T.Y."/>
            <person name="Grigoriev I.V."/>
        </authorList>
    </citation>
    <scope>NUCLEOTIDE SEQUENCE [LARGE SCALE GENOMIC DNA]</scope>
    <source>
        <strain evidence="2">RSA 1356</strain>
    </source>
</reference>
<organism evidence="1 2">
    <name type="scientific">Thamnocephalis sphaerospora</name>
    <dbReference type="NCBI Taxonomy" id="78915"/>
    <lineage>
        <taxon>Eukaryota</taxon>
        <taxon>Fungi</taxon>
        <taxon>Fungi incertae sedis</taxon>
        <taxon>Zoopagomycota</taxon>
        <taxon>Zoopagomycotina</taxon>
        <taxon>Zoopagomycetes</taxon>
        <taxon>Zoopagales</taxon>
        <taxon>Sigmoideomycetaceae</taxon>
        <taxon>Thamnocephalis</taxon>
    </lineage>
</organism>
<accession>A0A4P9XJA1</accession>
<proteinExistence type="predicted"/>
<evidence type="ECO:0000313" key="2">
    <source>
        <dbReference type="Proteomes" id="UP000271241"/>
    </source>
</evidence>
<dbReference type="AlphaFoldDB" id="A0A4P9XJA1"/>
<sequence>MTANILLLRLAQHCLQLERVLRQRGTSGPDADSEKRALLWWAGRLEKRFSTSAVKLADIEDLLKREIPARLAGRVEDVSAIDDVFMATFALPASVDDRNAEWRIWARDWLNGHVDSALLHQAAGEALAFTNRQPAIAAKDSGSQQEWALWRQYLAASSDIVTRLPLKDAGEQLRFCARCFYASASERITTGLPSVWPMFDDHCPCGGLWWRIQHGTDRTDRQIRPQSRDDAL</sequence>
<protein>
    <submittedName>
        <fullName evidence="1">Uncharacterized protein</fullName>
    </submittedName>
</protein>
<name>A0A4P9XJA1_9FUNG</name>
<dbReference type="Proteomes" id="UP000271241">
    <property type="component" value="Unassembled WGS sequence"/>
</dbReference>
<dbReference type="EMBL" id="KZ993022">
    <property type="protein sequence ID" value="RKP05827.1"/>
    <property type="molecule type" value="Genomic_DNA"/>
</dbReference>